<dbReference type="PANTHER" id="PTHR31392">
    <property type="entry name" value="ALPHA-1,3-MANNOSYLTRANSFERASE MNN1-RELATED"/>
    <property type="match status" value="1"/>
</dbReference>
<name>A0A177WW01_BATDL</name>
<feature type="transmembrane region" description="Helical" evidence="10">
    <location>
        <begin position="20"/>
        <end position="37"/>
    </location>
</feature>
<dbReference type="AlphaFoldDB" id="A0A177WW01"/>
<keyword evidence="8 10" id="KW-0472">Membrane</keyword>
<evidence type="ECO:0000256" key="9">
    <source>
        <dbReference type="ARBA" id="ARBA00023180"/>
    </source>
</evidence>
<dbReference type="SUPFAM" id="SSF53448">
    <property type="entry name" value="Nucleotide-diphospho-sugar transferases"/>
    <property type="match status" value="1"/>
</dbReference>
<evidence type="ECO:0000256" key="7">
    <source>
        <dbReference type="ARBA" id="ARBA00022989"/>
    </source>
</evidence>
<evidence type="ECO:0000256" key="1">
    <source>
        <dbReference type="ARBA" id="ARBA00004606"/>
    </source>
</evidence>
<reference evidence="11 12" key="2">
    <citation type="submission" date="2016-05" db="EMBL/GenBank/DDBJ databases">
        <title>Lineage-specific infection strategies underlie the spectrum of fungal disease in amphibians.</title>
        <authorList>
            <person name="Cuomo C.A."/>
            <person name="Farrer R.A."/>
            <person name="James T."/>
            <person name="Longcore J."/>
            <person name="Birren B."/>
        </authorList>
    </citation>
    <scope>NUCLEOTIDE SEQUENCE [LARGE SCALE GENOMIC DNA]</scope>
    <source>
        <strain evidence="11 12">JEL423</strain>
    </source>
</reference>
<keyword evidence="7 10" id="KW-1133">Transmembrane helix</keyword>
<dbReference type="eggNOG" id="ENOG502RZ48">
    <property type="taxonomic scope" value="Eukaryota"/>
</dbReference>
<dbReference type="GO" id="GO:0000033">
    <property type="term" value="F:alpha-1,3-mannosyltransferase activity"/>
    <property type="evidence" value="ECO:0007669"/>
    <property type="project" value="TreeGrafter"/>
</dbReference>
<evidence type="ECO:0000256" key="5">
    <source>
        <dbReference type="ARBA" id="ARBA00022692"/>
    </source>
</evidence>
<comment type="subcellular location">
    <subcellularLocation>
        <location evidence="1">Membrane</location>
        <topology evidence="1">Single-pass type II membrane protein</topology>
    </subcellularLocation>
</comment>
<dbReference type="Pfam" id="PF11051">
    <property type="entry name" value="Mannosyl_trans3"/>
    <property type="match status" value="1"/>
</dbReference>
<dbReference type="PANTHER" id="PTHR31392:SF1">
    <property type="entry name" value="ALPHA-1,3-MANNOSYLTRANSFERASE MNN1-RELATED"/>
    <property type="match status" value="1"/>
</dbReference>
<dbReference type="GO" id="GO:0016020">
    <property type="term" value="C:membrane"/>
    <property type="evidence" value="ECO:0007669"/>
    <property type="project" value="UniProtKB-SubCell"/>
</dbReference>
<dbReference type="STRING" id="403673.A0A177WW01"/>
<reference evidence="11 12" key="1">
    <citation type="submission" date="2006-10" db="EMBL/GenBank/DDBJ databases">
        <title>The Genome Sequence of Batrachochytrium dendrobatidis JEL423.</title>
        <authorList>
            <consortium name="The Broad Institute Genome Sequencing Platform"/>
            <person name="Birren B."/>
            <person name="Lander E."/>
            <person name="Galagan J."/>
            <person name="Cuomo C."/>
            <person name="Devon K."/>
            <person name="Jaffe D."/>
            <person name="Butler J."/>
            <person name="Alvarez P."/>
            <person name="Gnerre S."/>
            <person name="Grabherr M."/>
            <person name="Kleber M."/>
            <person name="Mauceli E."/>
            <person name="Brockman W."/>
            <person name="Young S."/>
            <person name="LaButti K."/>
            <person name="Sykes S."/>
            <person name="DeCaprio D."/>
            <person name="Crawford M."/>
            <person name="Koehrsen M."/>
            <person name="Engels R."/>
            <person name="Montgomery P."/>
            <person name="Pearson M."/>
            <person name="Howarth C."/>
            <person name="Larson L."/>
            <person name="White J."/>
            <person name="O'Leary S."/>
            <person name="Kodira C."/>
            <person name="Zeng Q."/>
            <person name="Yandava C."/>
            <person name="Alvarado L."/>
            <person name="Longcore J."/>
            <person name="James T."/>
        </authorList>
    </citation>
    <scope>NUCLEOTIDE SEQUENCE [LARGE SCALE GENOMIC DNA]</scope>
    <source>
        <strain evidence="11 12">JEL423</strain>
    </source>
</reference>
<accession>A0A177WW01</accession>
<keyword evidence="3" id="KW-0328">Glycosyltransferase</keyword>
<evidence type="ECO:0000256" key="10">
    <source>
        <dbReference type="SAM" id="Phobius"/>
    </source>
</evidence>
<organism evidence="11 12">
    <name type="scientific">Batrachochytrium dendrobatidis (strain JEL423)</name>
    <dbReference type="NCBI Taxonomy" id="403673"/>
    <lineage>
        <taxon>Eukaryota</taxon>
        <taxon>Fungi</taxon>
        <taxon>Fungi incertae sedis</taxon>
        <taxon>Chytridiomycota</taxon>
        <taxon>Chytridiomycota incertae sedis</taxon>
        <taxon>Chytridiomycetes</taxon>
        <taxon>Rhizophydiales</taxon>
        <taxon>Rhizophydiales incertae sedis</taxon>
        <taxon>Batrachochytrium</taxon>
    </lineage>
</organism>
<keyword evidence="9" id="KW-0325">Glycoprotein</keyword>
<dbReference type="EMBL" id="DS022311">
    <property type="protein sequence ID" value="OAJ43864.1"/>
    <property type="molecule type" value="Genomic_DNA"/>
</dbReference>
<evidence type="ECO:0000256" key="6">
    <source>
        <dbReference type="ARBA" id="ARBA00022968"/>
    </source>
</evidence>
<evidence type="ECO:0000313" key="11">
    <source>
        <dbReference type="EMBL" id="OAJ43864.1"/>
    </source>
</evidence>
<keyword evidence="4" id="KW-0808">Transferase</keyword>
<proteinExistence type="inferred from homology"/>
<evidence type="ECO:0000313" key="12">
    <source>
        <dbReference type="Proteomes" id="UP000077115"/>
    </source>
</evidence>
<dbReference type="InterPro" id="IPR029044">
    <property type="entry name" value="Nucleotide-diphossugar_trans"/>
</dbReference>
<protein>
    <recommendedName>
        <fullName evidence="13">Alpha-1,3-mannosyltransferase</fullName>
    </recommendedName>
</protein>
<comment type="similarity">
    <text evidence="2">Belongs to the MNN1/MNT family.</text>
</comment>
<sequence length="501" mass="56264">MTQRTPTTSLRVRAKLRRIIIALICAIGLAWILFSSLQTIPRHFLDPIAVNTTSHSNTTTTNNTFSATIEVYQQAPLRVLSDAQILQLLRIELNEHRAGSLKEDDFAGAIRRVSLHKTLYEAHSKNVTELTVPMEDLESLLFPWVKAGNKFKSISHLASSFTGRGIVMTTGRYHFEYARHAITVIRNLGCTLPIQLFYIGEDDLPKDNRDALELISGVTTLDIKQYFEPNGPDLSGWAVKPFAILASSFEEIIFLDADALFFQSPDVMFNWKAYNDTGAVFFMDRTLFAGTDSPGLKFFQSIVPEPSEYAKTSGRLIPKLTVHEGESGVIVWNKRTNLHPLLLTCVMNGKPYRDMVYKAYHGDKESYWIAHEALKMPYRWAPGAGGTVGFLKNATAEPTKVCGGLYHPDENWKPLWFNGGILRNKHSSDGQVSLSLTHWATDRTFKSPQWEWETPTTPFCLLPNDSKTEFGELTAEEKKIAAMMVSSWDLLKLPVSKPSAG</sequence>
<dbReference type="GO" id="GO:0006493">
    <property type="term" value="P:protein O-linked glycosylation"/>
    <property type="evidence" value="ECO:0007669"/>
    <property type="project" value="TreeGrafter"/>
</dbReference>
<dbReference type="GO" id="GO:0005794">
    <property type="term" value="C:Golgi apparatus"/>
    <property type="evidence" value="ECO:0007669"/>
    <property type="project" value="TreeGrafter"/>
</dbReference>
<dbReference type="InterPro" id="IPR022751">
    <property type="entry name" value="Alpha_mannosyltransferase"/>
</dbReference>
<keyword evidence="5 10" id="KW-0812">Transmembrane</keyword>
<evidence type="ECO:0008006" key="13">
    <source>
        <dbReference type="Google" id="ProtNLM"/>
    </source>
</evidence>
<evidence type="ECO:0000256" key="8">
    <source>
        <dbReference type="ARBA" id="ARBA00023136"/>
    </source>
</evidence>
<evidence type="ECO:0000256" key="2">
    <source>
        <dbReference type="ARBA" id="ARBA00009105"/>
    </source>
</evidence>
<dbReference type="Proteomes" id="UP000077115">
    <property type="component" value="Unassembled WGS sequence"/>
</dbReference>
<dbReference type="VEuPathDB" id="FungiDB:BDEG_27177"/>
<gene>
    <name evidence="11" type="ORF">BDEG_27177</name>
</gene>
<evidence type="ECO:0000256" key="3">
    <source>
        <dbReference type="ARBA" id="ARBA00022676"/>
    </source>
</evidence>
<evidence type="ECO:0000256" key="4">
    <source>
        <dbReference type="ARBA" id="ARBA00022679"/>
    </source>
</evidence>
<keyword evidence="6" id="KW-0735">Signal-anchor</keyword>
<dbReference type="OrthoDB" id="430354at2759"/>